<evidence type="ECO:0000313" key="13">
    <source>
        <dbReference type="Proteomes" id="UP000038010"/>
    </source>
</evidence>
<keyword evidence="4" id="KW-0645">Protease</keyword>
<dbReference type="PROSITE" id="PS50235">
    <property type="entry name" value="USP_3"/>
    <property type="match status" value="1"/>
</dbReference>
<evidence type="ECO:0000256" key="1">
    <source>
        <dbReference type="ARBA" id="ARBA00000707"/>
    </source>
</evidence>
<dbReference type="EMBL" id="LFJN01000003">
    <property type="protein sequence ID" value="KPI44310.1"/>
    <property type="molecule type" value="Genomic_DNA"/>
</dbReference>
<dbReference type="VEuPathDB" id="FungiDB:AB675_8254"/>
<evidence type="ECO:0000256" key="5">
    <source>
        <dbReference type="ARBA" id="ARBA00022786"/>
    </source>
</evidence>
<keyword evidence="5" id="KW-0833">Ubl conjugation pathway</keyword>
<feature type="domain" description="USP" evidence="11">
    <location>
        <begin position="120"/>
        <end position="464"/>
    </location>
</feature>
<dbReference type="GO" id="GO:0016579">
    <property type="term" value="P:protein deubiquitination"/>
    <property type="evidence" value="ECO:0007669"/>
    <property type="project" value="InterPro"/>
</dbReference>
<accession>A0A0N1HFV2</accession>
<dbReference type="AlphaFoldDB" id="A0A0N1HFV2"/>
<dbReference type="EC" id="3.4.19.12" evidence="3"/>
<dbReference type="GO" id="GO:0006508">
    <property type="term" value="P:proteolysis"/>
    <property type="evidence" value="ECO:0007669"/>
    <property type="project" value="UniProtKB-KW"/>
</dbReference>
<reference evidence="12 13" key="1">
    <citation type="submission" date="2015-06" db="EMBL/GenBank/DDBJ databases">
        <title>Draft genome of the ant-associated black yeast Phialophora attae CBS 131958.</title>
        <authorList>
            <person name="Moreno L.F."/>
            <person name="Stielow B.J."/>
            <person name="de Hoog S."/>
            <person name="Vicente V.A."/>
            <person name="Weiss V.A."/>
            <person name="de Vries M."/>
            <person name="Cruz L.M."/>
            <person name="Souza E.M."/>
        </authorList>
    </citation>
    <scope>NUCLEOTIDE SEQUENCE [LARGE SCALE GENOMIC DNA]</scope>
    <source>
        <strain evidence="12 13">CBS 131958</strain>
    </source>
</reference>
<evidence type="ECO:0000256" key="9">
    <source>
        <dbReference type="ARBA" id="ARBA00023163"/>
    </source>
</evidence>
<keyword evidence="9" id="KW-0804">Transcription</keyword>
<dbReference type="SUPFAM" id="SSF54001">
    <property type="entry name" value="Cysteine proteinases"/>
    <property type="match status" value="1"/>
</dbReference>
<sequence length="467" mass="52796">MGTLMKLRLPGCEHMDEKTASKVRKLRGTEAGRDFVQYICVDCPFEGGFSKLDAHYSKTQHSFATSSRSTYCAACQDLVYDPDFVRKGTKKGNLVQANEEEDAAVAANTSQRPCGREGVRGLFNLGETCYMNAVIQMMVHNPLLASFFLGMGHPVHLCPISNAADKKADSDSEDEDDEEKDPKACVACGMTEVFSDAVQADLSQPAHAVNLLFASWKNIPHMQGKHQQDAQEWFMLIVDKLHESLSANPDSRLQCECFFHKVFFGRLHQEVTCDKCKTVSVTEEEYSSIGLDFKKQFKRKKKAQPEVKTVVPTVHECLRSYTAPEVLSAEQYKCRKCDAPRTASKQVRIGQLPTILCVHVKRFGMKTAGSCLVQEKYDGKIDFPLILNMMPYVTHITTGMKRDALVYDLDCVVVHQGDNVHNGHYFAFCRIDRKWFRFDDEIVSATTIEEVLRQEAYLLFYSLRNLD</sequence>
<dbReference type="Gene3D" id="3.30.40.10">
    <property type="entry name" value="Zinc/RING finger domain, C3HC4 (zinc finger)"/>
    <property type="match status" value="1"/>
</dbReference>
<dbReference type="InterPro" id="IPR001394">
    <property type="entry name" value="Peptidase_C19_UCH"/>
</dbReference>
<protein>
    <recommendedName>
        <fullName evidence="3">ubiquitinyl hydrolase 1</fullName>
        <ecNumber evidence="3">3.4.19.12</ecNumber>
    </recommendedName>
</protein>
<dbReference type="STRING" id="1664694.A0A0N1HFV2"/>
<dbReference type="InterPro" id="IPR028889">
    <property type="entry name" value="USP"/>
</dbReference>
<dbReference type="GO" id="GO:0005634">
    <property type="term" value="C:nucleus"/>
    <property type="evidence" value="ECO:0007669"/>
    <property type="project" value="UniProtKB-SubCell"/>
</dbReference>
<keyword evidence="10" id="KW-0539">Nucleus</keyword>
<dbReference type="InterPro" id="IPR018200">
    <property type="entry name" value="USP_CS"/>
</dbReference>
<dbReference type="Proteomes" id="UP000038010">
    <property type="component" value="Unassembled WGS sequence"/>
</dbReference>
<dbReference type="RefSeq" id="XP_018004273.1">
    <property type="nucleotide sequence ID" value="XM_018148686.1"/>
</dbReference>
<gene>
    <name evidence="12" type="ORF">AB675_8254</name>
</gene>
<evidence type="ECO:0000256" key="2">
    <source>
        <dbReference type="ARBA" id="ARBA00004123"/>
    </source>
</evidence>
<evidence type="ECO:0000256" key="7">
    <source>
        <dbReference type="ARBA" id="ARBA00022807"/>
    </source>
</evidence>
<evidence type="ECO:0000259" key="11">
    <source>
        <dbReference type="PROSITE" id="PS50235"/>
    </source>
</evidence>
<dbReference type="InterPro" id="IPR013083">
    <property type="entry name" value="Znf_RING/FYVE/PHD"/>
</dbReference>
<evidence type="ECO:0000313" key="12">
    <source>
        <dbReference type="EMBL" id="KPI44310.1"/>
    </source>
</evidence>
<dbReference type="InterPro" id="IPR050185">
    <property type="entry name" value="Ub_carboxyl-term_hydrolase"/>
</dbReference>
<keyword evidence="8" id="KW-0805">Transcription regulation</keyword>
<proteinExistence type="predicted"/>
<comment type="subcellular location">
    <subcellularLocation>
        <location evidence="2">Nucleus</location>
    </subcellularLocation>
</comment>
<name>A0A0N1HFV2_9EURO</name>
<dbReference type="PANTHER" id="PTHR21646:SF33">
    <property type="entry name" value="UBIQUITIN CARBOXYL-TERMINAL HYDROLASE 22"/>
    <property type="match status" value="1"/>
</dbReference>
<keyword evidence="6 12" id="KW-0378">Hydrolase</keyword>
<dbReference type="Gene3D" id="3.90.70.10">
    <property type="entry name" value="Cysteine proteinases"/>
    <property type="match status" value="1"/>
</dbReference>
<comment type="caution">
    <text evidence="12">The sequence shown here is derived from an EMBL/GenBank/DDBJ whole genome shotgun (WGS) entry which is preliminary data.</text>
</comment>
<comment type="catalytic activity">
    <reaction evidence="1">
        <text>Thiol-dependent hydrolysis of ester, thioester, amide, peptide and isopeptide bonds formed by the C-terminal Gly of ubiquitin (a 76-residue protein attached to proteins as an intracellular targeting signal).</text>
        <dbReference type="EC" id="3.4.19.12"/>
    </reaction>
</comment>
<evidence type="ECO:0000256" key="4">
    <source>
        <dbReference type="ARBA" id="ARBA00022670"/>
    </source>
</evidence>
<keyword evidence="13" id="KW-1185">Reference proteome</keyword>
<evidence type="ECO:0000256" key="10">
    <source>
        <dbReference type="ARBA" id="ARBA00023242"/>
    </source>
</evidence>
<organism evidence="12 13">
    <name type="scientific">Cyphellophora attinorum</name>
    <dbReference type="NCBI Taxonomy" id="1664694"/>
    <lineage>
        <taxon>Eukaryota</taxon>
        <taxon>Fungi</taxon>
        <taxon>Dikarya</taxon>
        <taxon>Ascomycota</taxon>
        <taxon>Pezizomycotina</taxon>
        <taxon>Eurotiomycetes</taxon>
        <taxon>Chaetothyriomycetidae</taxon>
        <taxon>Chaetothyriales</taxon>
        <taxon>Cyphellophoraceae</taxon>
        <taxon>Cyphellophora</taxon>
    </lineage>
</organism>
<dbReference type="PANTHER" id="PTHR21646">
    <property type="entry name" value="UBIQUITIN CARBOXYL-TERMINAL HYDROLASE"/>
    <property type="match status" value="1"/>
</dbReference>
<evidence type="ECO:0000256" key="6">
    <source>
        <dbReference type="ARBA" id="ARBA00022801"/>
    </source>
</evidence>
<dbReference type="GeneID" id="28740566"/>
<dbReference type="InterPro" id="IPR038765">
    <property type="entry name" value="Papain-like_cys_pep_sf"/>
</dbReference>
<dbReference type="Pfam" id="PF00443">
    <property type="entry name" value="UCH"/>
    <property type="match status" value="1"/>
</dbReference>
<dbReference type="GO" id="GO:0004843">
    <property type="term" value="F:cysteine-type deubiquitinase activity"/>
    <property type="evidence" value="ECO:0007669"/>
    <property type="project" value="UniProtKB-EC"/>
</dbReference>
<dbReference type="PROSITE" id="PS00973">
    <property type="entry name" value="USP_2"/>
    <property type="match status" value="1"/>
</dbReference>
<dbReference type="OrthoDB" id="289038at2759"/>
<evidence type="ECO:0000256" key="8">
    <source>
        <dbReference type="ARBA" id="ARBA00023015"/>
    </source>
</evidence>
<keyword evidence="7" id="KW-0788">Thiol protease</keyword>
<evidence type="ECO:0000256" key="3">
    <source>
        <dbReference type="ARBA" id="ARBA00012759"/>
    </source>
</evidence>